<feature type="region of interest" description="Disordered" evidence="1">
    <location>
        <begin position="104"/>
        <end position="125"/>
    </location>
</feature>
<protein>
    <recommendedName>
        <fullName evidence="2">Tox-REase-2 domain-containing protein</fullName>
    </recommendedName>
</protein>
<dbReference type="Proteomes" id="UP000037982">
    <property type="component" value="Unassembled WGS sequence"/>
</dbReference>
<dbReference type="EMBL" id="LGKG01000137">
    <property type="protein sequence ID" value="KPC62714.1"/>
    <property type="molecule type" value="Genomic_DNA"/>
</dbReference>
<name>A0A0N0XUU6_9ACTN</name>
<keyword evidence="4" id="KW-1185">Reference proteome</keyword>
<organism evidence="3 4">
    <name type="scientific">Streptomyces chattanoogensis</name>
    <dbReference type="NCBI Taxonomy" id="66876"/>
    <lineage>
        <taxon>Bacteria</taxon>
        <taxon>Bacillati</taxon>
        <taxon>Actinomycetota</taxon>
        <taxon>Actinomycetes</taxon>
        <taxon>Kitasatosporales</taxon>
        <taxon>Streptomycetaceae</taxon>
        <taxon>Streptomyces</taxon>
    </lineage>
</organism>
<gene>
    <name evidence="3" type="ORF">ADL29_17895</name>
</gene>
<evidence type="ECO:0000313" key="4">
    <source>
        <dbReference type="Proteomes" id="UP000037982"/>
    </source>
</evidence>
<comment type="caution">
    <text evidence="3">The sequence shown here is derived from an EMBL/GenBank/DDBJ whole genome shotgun (WGS) entry which is preliminary data.</text>
</comment>
<evidence type="ECO:0000259" key="2">
    <source>
        <dbReference type="Pfam" id="PF15646"/>
    </source>
</evidence>
<sequence length="517" mass="56196">MINSSWGMHTLNELLIELVLALLRELDEQAGMAGDDDAGRAFAAVYHSAAQTTVNQIGEAAHIMGRGSEGMLQTANNYMATESKVAEEMLSAIGRRNAAESLMGTGPARSANCAPAPRGRGNELPEVIGETTTSDIVIDGDRFRGDPAKLRSVARSWRKARNITERIYSDARECWRTAARNQEGKTAEAIGSFFLKFVGHDDVPAKAESSCTLLANLPAACQQIANACDRYADHIETASSQSWKNTISDAIFEFGGESVWDNPMFGGNGEDGGLHDAVSGDGRIMDLASLGHSLDSSQSRVRVPEPTPGPWMPKPILPGLPPLPVPVAPGSPIMIPAGYTKPDPNLYRPAMPPPIPPDPRFPPLTPTERQSFRRWANSLRDGGFSGGTQAEKDYQRRTAGYPEKEVPIDPRKSPLGTLMVDGVRDTDGMAVEAKFVKRPGCTYRNLDDLENGDNFQEKVLHKKDEKELYKYKAAIEYPGHAGRLRGVEVATNDPDAVPYWDALLVAHGVKGYGRYVP</sequence>
<proteinExistence type="predicted"/>
<evidence type="ECO:0000256" key="1">
    <source>
        <dbReference type="SAM" id="MobiDB-lite"/>
    </source>
</evidence>
<dbReference type="AlphaFoldDB" id="A0A0N0XUU6"/>
<dbReference type="InterPro" id="IPR028906">
    <property type="entry name" value="Tox-REase-2_dom"/>
</dbReference>
<dbReference type="Pfam" id="PF15646">
    <property type="entry name" value="Tox-REase-2"/>
    <property type="match status" value="1"/>
</dbReference>
<dbReference type="PATRIC" id="fig|66876.3.peg.3912"/>
<reference evidence="4" key="1">
    <citation type="submission" date="2015-07" db="EMBL/GenBank/DDBJ databases">
        <authorList>
            <person name="Ju K.-S."/>
            <person name="Doroghazi J.R."/>
            <person name="Metcalf W.W."/>
        </authorList>
    </citation>
    <scope>NUCLEOTIDE SEQUENCE [LARGE SCALE GENOMIC DNA]</scope>
    <source>
        <strain evidence="4">NRRL ISP-5002</strain>
    </source>
</reference>
<accession>A0A0N0XUU6</accession>
<evidence type="ECO:0000313" key="3">
    <source>
        <dbReference type="EMBL" id="KPC62714.1"/>
    </source>
</evidence>
<feature type="domain" description="Tox-REase-2" evidence="2">
    <location>
        <begin position="390"/>
        <end position="510"/>
    </location>
</feature>